<comment type="caution">
    <text evidence="1">The sequence shown here is derived from an EMBL/GenBank/DDBJ whole genome shotgun (WGS) entry which is preliminary data.</text>
</comment>
<evidence type="ECO:0008006" key="3">
    <source>
        <dbReference type="Google" id="ProtNLM"/>
    </source>
</evidence>
<reference evidence="1" key="1">
    <citation type="journal article" date="2019" name="bioRxiv">
        <title>The Genome of the Zebra Mussel, Dreissena polymorpha: A Resource for Invasive Species Research.</title>
        <authorList>
            <person name="McCartney M.A."/>
            <person name="Auch B."/>
            <person name="Kono T."/>
            <person name="Mallez S."/>
            <person name="Zhang Y."/>
            <person name="Obille A."/>
            <person name="Becker A."/>
            <person name="Abrahante J.E."/>
            <person name="Garbe J."/>
            <person name="Badalamenti J.P."/>
            <person name="Herman A."/>
            <person name="Mangelson H."/>
            <person name="Liachko I."/>
            <person name="Sullivan S."/>
            <person name="Sone E.D."/>
            <person name="Koren S."/>
            <person name="Silverstein K.A.T."/>
            <person name="Beckman K.B."/>
            <person name="Gohl D.M."/>
        </authorList>
    </citation>
    <scope>NUCLEOTIDE SEQUENCE</scope>
    <source>
        <strain evidence="1">Duluth1</strain>
        <tissue evidence="1">Whole animal</tissue>
    </source>
</reference>
<protein>
    <recommendedName>
        <fullName evidence="3">SGNH hydrolase-type esterase domain-containing protein</fullName>
    </recommendedName>
</protein>
<dbReference type="SUPFAM" id="SSF52266">
    <property type="entry name" value="SGNH hydrolase"/>
    <property type="match status" value="1"/>
</dbReference>
<evidence type="ECO:0000313" key="2">
    <source>
        <dbReference type="Proteomes" id="UP000828390"/>
    </source>
</evidence>
<dbReference type="InterPro" id="IPR036514">
    <property type="entry name" value="SGNH_hydro_sf"/>
</dbReference>
<dbReference type="CDD" id="cd00229">
    <property type="entry name" value="SGNH_hydrolase"/>
    <property type="match status" value="1"/>
</dbReference>
<dbReference type="Proteomes" id="UP000828390">
    <property type="component" value="Unassembled WGS sequence"/>
</dbReference>
<evidence type="ECO:0000313" key="1">
    <source>
        <dbReference type="EMBL" id="KAH3713616.1"/>
    </source>
</evidence>
<sequence>MKIQMTAPQWFLKYKKTPNKDHRSSQTVTRQTLIIGDSILKGINKSGLKTDVDVLTCPGKKLNEIQSNLSREIATKYNNIVVYAGGNAAARSTLYNDVKSLILDIRRKSESCAVYLCTACPRIDTDVLPLNELLKRTGEDMNARIIDCHQAFVFGNGNTARRYYHRDGIHLNAKGKRIKSQILPGWFSDEIRHAIKMRDWLKKNITKSTSTKIKGTM</sequence>
<keyword evidence="2" id="KW-1185">Reference proteome</keyword>
<dbReference type="AlphaFoldDB" id="A0A9D4BYZ4"/>
<gene>
    <name evidence="1" type="ORF">DPMN_073409</name>
</gene>
<organism evidence="1 2">
    <name type="scientific">Dreissena polymorpha</name>
    <name type="common">Zebra mussel</name>
    <name type="synonym">Mytilus polymorpha</name>
    <dbReference type="NCBI Taxonomy" id="45954"/>
    <lineage>
        <taxon>Eukaryota</taxon>
        <taxon>Metazoa</taxon>
        <taxon>Spiralia</taxon>
        <taxon>Lophotrochozoa</taxon>
        <taxon>Mollusca</taxon>
        <taxon>Bivalvia</taxon>
        <taxon>Autobranchia</taxon>
        <taxon>Heteroconchia</taxon>
        <taxon>Euheterodonta</taxon>
        <taxon>Imparidentia</taxon>
        <taxon>Neoheterodontei</taxon>
        <taxon>Myida</taxon>
        <taxon>Dreissenoidea</taxon>
        <taxon>Dreissenidae</taxon>
        <taxon>Dreissena</taxon>
    </lineage>
</organism>
<name>A0A9D4BYZ4_DREPO</name>
<dbReference type="EMBL" id="JAIWYP010000014">
    <property type="protein sequence ID" value="KAH3713616.1"/>
    <property type="molecule type" value="Genomic_DNA"/>
</dbReference>
<proteinExistence type="predicted"/>
<reference evidence="1" key="2">
    <citation type="submission" date="2020-11" db="EMBL/GenBank/DDBJ databases">
        <authorList>
            <person name="McCartney M.A."/>
            <person name="Auch B."/>
            <person name="Kono T."/>
            <person name="Mallez S."/>
            <person name="Becker A."/>
            <person name="Gohl D.M."/>
            <person name="Silverstein K.A.T."/>
            <person name="Koren S."/>
            <person name="Bechman K.B."/>
            <person name="Herman A."/>
            <person name="Abrahante J.E."/>
            <person name="Garbe J."/>
        </authorList>
    </citation>
    <scope>NUCLEOTIDE SEQUENCE</scope>
    <source>
        <strain evidence="1">Duluth1</strain>
        <tissue evidence="1">Whole animal</tissue>
    </source>
</reference>
<dbReference type="Gene3D" id="3.40.50.1110">
    <property type="entry name" value="SGNH hydrolase"/>
    <property type="match status" value="1"/>
</dbReference>
<accession>A0A9D4BYZ4</accession>